<dbReference type="OrthoDB" id="10250354at2759"/>
<dbReference type="AlphaFoldDB" id="A0A2P5B344"/>
<dbReference type="EMBL" id="JXTB01000375">
    <property type="protein sequence ID" value="PON43220.1"/>
    <property type="molecule type" value="Genomic_DNA"/>
</dbReference>
<protein>
    <submittedName>
        <fullName evidence="4">DnaJ domain containing protein</fullName>
    </submittedName>
</protein>
<comment type="caution">
    <text evidence="4">The sequence shown here is derived from an EMBL/GenBank/DDBJ whole genome shotgun (WGS) entry which is preliminary data.</text>
</comment>
<dbReference type="STRING" id="3476.A0A2P5B344"/>
<feature type="region of interest" description="Disordered" evidence="1">
    <location>
        <begin position="79"/>
        <end position="100"/>
    </location>
</feature>
<dbReference type="Pfam" id="PF00226">
    <property type="entry name" value="DnaJ"/>
    <property type="match status" value="1"/>
</dbReference>
<dbReference type="GO" id="GO:0051087">
    <property type="term" value="F:protein-folding chaperone binding"/>
    <property type="evidence" value="ECO:0007669"/>
    <property type="project" value="TreeGrafter"/>
</dbReference>
<dbReference type="GO" id="GO:0044183">
    <property type="term" value="F:protein folding chaperone"/>
    <property type="evidence" value="ECO:0007669"/>
    <property type="project" value="TreeGrafter"/>
</dbReference>
<name>A0A2P5B344_PARAD</name>
<dbReference type="GO" id="GO:0005634">
    <property type="term" value="C:nucleus"/>
    <property type="evidence" value="ECO:0007669"/>
    <property type="project" value="TreeGrafter"/>
</dbReference>
<dbReference type="Proteomes" id="UP000237105">
    <property type="component" value="Unassembled WGS sequence"/>
</dbReference>
<dbReference type="InterPro" id="IPR001623">
    <property type="entry name" value="DnaJ_domain"/>
</dbReference>
<keyword evidence="2" id="KW-1133">Transmembrane helix</keyword>
<proteinExistence type="predicted"/>
<feature type="domain" description="J" evidence="3">
    <location>
        <begin position="11"/>
        <end position="72"/>
    </location>
</feature>
<keyword evidence="2" id="KW-0472">Membrane</keyword>
<evidence type="ECO:0000259" key="3">
    <source>
        <dbReference type="PROSITE" id="PS50076"/>
    </source>
</evidence>
<organism evidence="4 5">
    <name type="scientific">Parasponia andersonii</name>
    <name type="common">Sponia andersonii</name>
    <dbReference type="NCBI Taxonomy" id="3476"/>
    <lineage>
        <taxon>Eukaryota</taxon>
        <taxon>Viridiplantae</taxon>
        <taxon>Streptophyta</taxon>
        <taxon>Embryophyta</taxon>
        <taxon>Tracheophyta</taxon>
        <taxon>Spermatophyta</taxon>
        <taxon>Magnoliopsida</taxon>
        <taxon>eudicotyledons</taxon>
        <taxon>Gunneridae</taxon>
        <taxon>Pentapetalae</taxon>
        <taxon>rosids</taxon>
        <taxon>fabids</taxon>
        <taxon>Rosales</taxon>
        <taxon>Cannabaceae</taxon>
        <taxon>Parasponia</taxon>
    </lineage>
</organism>
<sequence>MESGEEWEGVKARVLLGFPPNYRPSRGEVKAAYRRKVWKCHPDLFPTNQKPLAESNFKSISQAYTLLLSPASASASASASATATWSGGGRKPSPSATNERVVKTGVQRALGRRGSHALVRVPFLFLVVGTVAFGGFNASR</sequence>
<keyword evidence="5" id="KW-1185">Reference proteome</keyword>
<dbReference type="CDD" id="cd06257">
    <property type="entry name" value="DnaJ"/>
    <property type="match status" value="1"/>
</dbReference>
<dbReference type="PANTHER" id="PTHR43948:SF14">
    <property type="entry name" value="PROTEIN DNAJ, PUTATIVE-RELATED"/>
    <property type="match status" value="1"/>
</dbReference>
<evidence type="ECO:0000256" key="2">
    <source>
        <dbReference type="SAM" id="Phobius"/>
    </source>
</evidence>
<evidence type="ECO:0000313" key="4">
    <source>
        <dbReference type="EMBL" id="PON43220.1"/>
    </source>
</evidence>
<dbReference type="PROSITE" id="PS50076">
    <property type="entry name" value="DNAJ_2"/>
    <property type="match status" value="1"/>
</dbReference>
<reference evidence="5" key="1">
    <citation type="submission" date="2016-06" db="EMBL/GenBank/DDBJ databases">
        <title>Parallel loss of symbiosis genes in relatives of nitrogen-fixing non-legume Parasponia.</title>
        <authorList>
            <person name="Van Velzen R."/>
            <person name="Holmer R."/>
            <person name="Bu F."/>
            <person name="Rutten L."/>
            <person name="Van Zeijl A."/>
            <person name="Liu W."/>
            <person name="Santuari L."/>
            <person name="Cao Q."/>
            <person name="Sharma T."/>
            <person name="Shen D."/>
            <person name="Roswanjaya Y."/>
            <person name="Wardhani T."/>
            <person name="Kalhor M.S."/>
            <person name="Jansen J."/>
            <person name="Van den Hoogen J."/>
            <person name="Gungor B."/>
            <person name="Hartog M."/>
            <person name="Hontelez J."/>
            <person name="Verver J."/>
            <person name="Yang W.-C."/>
            <person name="Schijlen E."/>
            <person name="Repin R."/>
            <person name="Schilthuizen M."/>
            <person name="Schranz E."/>
            <person name="Heidstra R."/>
            <person name="Miyata K."/>
            <person name="Fedorova E."/>
            <person name="Kohlen W."/>
            <person name="Bisseling T."/>
            <person name="Smit S."/>
            <person name="Geurts R."/>
        </authorList>
    </citation>
    <scope>NUCLEOTIDE SEQUENCE [LARGE SCALE GENOMIC DNA]</scope>
    <source>
        <strain evidence="5">cv. WU1-14</strain>
    </source>
</reference>
<evidence type="ECO:0000256" key="1">
    <source>
        <dbReference type="SAM" id="MobiDB-lite"/>
    </source>
</evidence>
<dbReference type="SUPFAM" id="SSF46565">
    <property type="entry name" value="Chaperone J-domain"/>
    <property type="match status" value="1"/>
</dbReference>
<dbReference type="SMART" id="SM00271">
    <property type="entry name" value="DnaJ"/>
    <property type="match status" value="1"/>
</dbReference>
<gene>
    <name evidence="4" type="ORF">PanWU01x14_275630</name>
</gene>
<dbReference type="PANTHER" id="PTHR43948">
    <property type="entry name" value="DNAJ HOMOLOG SUBFAMILY B"/>
    <property type="match status" value="1"/>
</dbReference>
<feature type="transmembrane region" description="Helical" evidence="2">
    <location>
        <begin position="117"/>
        <end position="136"/>
    </location>
</feature>
<evidence type="ECO:0000313" key="5">
    <source>
        <dbReference type="Proteomes" id="UP000237105"/>
    </source>
</evidence>
<keyword evidence="2" id="KW-0812">Transmembrane</keyword>
<accession>A0A2P5B344</accession>
<dbReference type="GO" id="GO:0005737">
    <property type="term" value="C:cytoplasm"/>
    <property type="evidence" value="ECO:0007669"/>
    <property type="project" value="TreeGrafter"/>
</dbReference>
<dbReference type="Gene3D" id="1.10.287.110">
    <property type="entry name" value="DnaJ domain"/>
    <property type="match status" value="1"/>
</dbReference>
<dbReference type="InterPro" id="IPR036869">
    <property type="entry name" value="J_dom_sf"/>
</dbReference>
<dbReference type="GO" id="GO:0051082">
    <property type="term" value="F:unfolded protein binding"/>
    <property type="evidence" value="ECO:0007669"/>
    <property type="project" value="TreeGrafter"/>
</dbReference>